<evidence type="ECO:0000259" key="4">
    <source>
        <dbReference type="PROSITE" id="PS50893"/>
    </source>
</evidence>
<organism evidence="5 6">
    <name type="scientific">Catenulispora pinistramenti</name>
    <dbReference type="NCBI Taxonomy" id="2705254"/>
    <lineage>
        <taxon>Bacteria</taxon>
        <taxon>Bacillati</taxon>
        <taxon>Actinomycetota</taxon>
        <taxon>Actinomycetes</taxon>
        <taxon>Catenulisporales</taxon>
        <taxon>Catenulisporaceae</taxon>
        <taxon>Catenulispora</taxon>
    </lineage>
</organism>
<name>A0ABS5L1X7_9ACTN</name>
<comment type="caution">
    <text evidence="5">The sequence shown here is derived from an EMBL/GenBank/DDBJ whole genome shotgun (WGS) entry which is preliminary data.</text>
</comment>
<proteinExistence type="predicted"/>
<dbReference type="Pfam" id="PF17912">
    <property type="entry name" value="OB_MalK"/>
    <property type="match status" value="1"/>
</dbReference>
<evidence type="ECO:0000256" key="3">
    <source>
        <dbReference type="ARBA" id="ARBA00022840"/>
    </source>
</evidence>
<sequence length="361" mass="38046">MADVRFLDATRVFHGAWRPAVDGVSLDVRDGELLVLTGPSGSGKTTLLRMLAGLEPMDRGSVLIGGKDVGRTAPDKRGVSMIFQGFALFPHQSIRENIALPLTMRKNSAKSAAARVQQVAELCGIADHLNSKPDSVGYDVRQRATMARAIVRRPEVVCLDEPLAGSGVPLMMRGRSPIAALQRELRITTLYATCSSIDAWTIADRIAVLDSGRVQQLGTPAEVFDKPATIAVAQFLGQPGMNLVTAAVSDGVARVGGLAVALTSTQASTLTGRRVVIGIRAEDLAIGAEADGIRATTVLVRDTGRDYLVTARMMVDGEESDLVVRHASGPVPAKGESVVLGVRAGAALHLFDAGNGVRLPD</sequence>
<dbReference type="Gene3D" id="2.40.50.100">
    <property type="match status" value="1"/>
</dbReference>
<dbReference type="Pfam" id="PF00005">
    <property type="entry name" value="ABC_tran"/>
    <property type="match status" value="1"/>
</dbReference>
<dbReference type="PROSITE" id="PS50893">
    <property type="entry name" value="ABC_TRANSPORTER_2"/>
    <property type="match status" value="1"/>
</dbReference>
<evidence type="ECO:0000256" key="1">
    <source>
        <dbReference type="ARBA" id="ARBA00022448"/>
    </source>
</evidence>
<dbReference type="InterPro" id="IPR012340">
    <property type="entry name" value="NA-bd_OB-fold"/>
</dbReference>
<dbReference type="EMBL" id="JAAFYZ010000181">
    <property type="protein sequence ID" value="MBS2552301.1"/>
    <property type="molecule type" value="Genomic_DNA"/>
</dbReference>
<dbReference type="InterPro" id="IPR003439">
    <property type="entry name" value="ABC_transporter-like_ATP-bd"/>
</dbReference>
<dbReference type="GO" id="GO:0005524">
    <property type="term" value="F:ATP binding"/>
    <property type="evidence" value="ECO:0007669"/>
    <property type="project" value="UniProtKB-KW"/>
</dbReference>
<dbReference type="PANTHER" id="PTHR43875:SF1">
    <property type="entry name" value="OSMOPROTECTIVE COMPOUNDS UPTAKE ATP-BINDING PROTEIN GGTA"/>
    <property type="match status" value="1"/>
</dbReference>
<feature type="domain" description="ABC transporter" evidence="4">
    <location>
        <begin position="4"/>
        <end position="236"/>
    </location>
</feature>
<keyword evidence="2" id="KW-0547">Nucleotide-binding</keyword>
<evidence type="ECO:0000256" key="2">
    <source>
        <dbReference type="ARBA" id="ARBA00022741"/>
    </source>
</evidence>
<dbReference type="PANTHER" id="PTHR43875">
    <property type="entry name" value="MALTODEXTRIN IMPORT ATP-BINDING PROTEIN MSMX"/>
    <property type="match status" value="1"/>
</dbReference>
<dbReference type="Proteomes" id="UP000730482">
    <property type="component" value="Unassembled WGS sequence"/>
</dbReference>
<dbReference type="Gene3D" id="3.40.50.300">
    <property type="entry name" value="P-loop containing nucleotide triphosphate hydrolases"/>
    <property type="match status" value="1"/>
</dbReference>
<evidence type="ECO:0000313" key="5">
    <source>
        <dbReference type="EMBL" id="MBS2552301.1"/>
    </source>
</evidence>
<dbReference type="InterPro" id="IPR003593">
    <property type="entry name" value="AAA+_ATPase"/>
</dbReference>
<gene>
    <name evidence="5" type="ORF">KGQ19_36140</name>
</gene>
<keyword evidence="3 5" id="KW-0067">ATP-binding</keyword>
<dbReference type="InterPro" id="IPR008995">
    <property type="entry name" value="Mo/tungstate-bd_C_term_dom"/>
</dbReference>
<accession>A0ABS5L1X7</accession>
<dbReference type="Gene3D" id="2.40.50.140">
    <property type="entry name" value="Nucleic acid-binding proteins"/>
    <property type="match status" value="1"/>
</dbReference>
<dbReference type="RefSeq" id="WP_212017745.1">
    <property type="nucleotide sequence ID" value="NZ_JAAFYZ010000181.1"/>
</dbReference>
<reference evidence="5 6" key="1">
    <citation type="submission" date="2020-02" db="EMBL/GenBank/DDBJ databases">
        <title>Acidophilic actinobacteria isolated from forest soil.</title>
        <authorList>
            <person name="Golinska P."/>
        </authorList>
    </citation>
    <scope>NUCLEOTIDE SEQUENCE [LARGE SCALE GENOMIC DNA]</scope>
    <source>
        <strain evidence="5 6">NL8</strain>
    </source>
</reference>
<keyword evidence="6" id="KW-1185">Reference proteome</keyword>
<dbReference type="SUPFAM" id="SSF52540">
    <property type="entry name" value="P-loop containing nucleoside triphosphate hydrolases"/>
    <property type="match status" value="1"/>
</dbReference>
<evidence type="ECO:0000313" key="6">
    <source>
        <dbReference type="Proteomes" id="UP000730482"/>
    </source>
</evidence>
<dbReference type="SUPFAM" id="SSF50331">
    <property type="entry name" value="MOP-like"/>
    <property type="match status" value="1"/>
</dbReference>
<dbReference type="InterPro" id="IPR040582">
    <property type="entry name" value="OB_MalK-like"/>
</dbReference>
<dbReference type="SMART" id="SM00382">
    <property type="entry name" value="AAA"/>
    <property type="match status" value="1"/>
</dbReference>
<dbReference type="InterPro" id="IPR027417">
    <property type="entry name" value="P-loop_NTPase"/>
</dbReference>
<protein>
    <submittedName>
        <fullName evidence="5">ABC transporter ATP-binding protein</fullName>
    </submittedName>
</protein>
<dbReference type="InterPro" id="IPR047641">
    <property type="entry name" value="ABC_transpr_MalK/UgpC-like"/>
</dbReference>
<keyword evidence="1" id="KW-0813">Transport</keyword>